<organism evidence="1">
    <name type="scientific">gut metagenome</name>
    <dbReference type="NCBI Taxonomy" id="749906"/>
    <lineage>
        <taxon>unclassified sequences</taxon>
        <taxon>metagenomes</taxon>
        <taxon>organismal metagenomes</taxon>
    </lineage>
</organism>
<proteinExistence type="predicted"/>
<dbReference type="AlphaFoldDB" id="J9BSU4"/>
<gene>
    <name evidence="1" type="ORF">EVA_21278</name>
</gene>
<dbReference type="EMBL" id="AMCI01008728">
    <property type="protein sequence ID" value="EJW90615.1"/>
    <property type="molecule type" value="Genomic_DNA"/>
</dbReference>
<evidence type="ECO:0000313" key="1">
    <source>
        <dbReference type="EMBL" id="EJW90615.1"/>
    </source>
</evidence>
<accession>J9BSU4</accession>
<comment type="caution">
    <text evidence="1">The sequence shown here is derived from an EMBL/GenBank/DDBJ whole genome shotgun (WGS) entry which is preliminary data.</text>
</comment>
<protein>
    <submittedName>
        <fullName evidence="1">Uncharacterized protein</fullName>
    </submittedName>
</protein>
<reference evidence="1" key="1">
    <citation type="journal article" date="2012" name="PLoS ONE">
        <title>Gene sets for utilization of primary and secondary nutrition supplies in the distal gut of endangered iberian lynx.</title>
        <authorList>
            <person name="Alcaide M."/>
            <person name="Messina E."/>
            <person name="Richter M."/>
            <person name="Bargiela R."/>
            <person name="Peplies J."/>
            <person name="Huws S.A."/>
            <person name="Newbold C.J."/>
            <person name="Golyshin P.N."/>
            <person name="Simon M.A."/>
            <person name="Lopez G."/>
            <person name="Yakimov M.M."/>
            <person name="Ferrer M."/>
        </authorList>
    </citation>
    <scope>NUCLEOTIDE SEQUENCE</scope>
</reference>
<name>J9BSU4_9ZZZZ</name>
<sequence>MWRSISFNTSIYSFWRLSFIRTNFFKIIRTRRYHTNR</sequence>